<dbReference type="PANTHER" id="PTHR43289:SF34">
    <property type="entry name" value="SERINE_THREONINE-PROTEIN KINASE YBDM-RELATED"/>
    <property type="match status" value="1"/>
</dbReference>
<dbReference type="InterPro" id="IPR008271">
    <property type="entry name" value="Ser/Thr_kinase_AS"/>
</dbReference>
<keyword evidence="4 5" id="KW-0067">ATP-binding</keyword>
<proteinExistence type="predicted"/>
<dbReference type="InterPro" id="IPR017441">
    <property type="entry name" value="Protein_kinase_ATP_BS"/>
</dbReference>
<dbReference type="InterPro" id="IPR011990">
    <property type="entry name" value="TPR-like_helical_dom_sf"/>
</dbReference>
<name>A0A841HUT7_9GAMM</name>
<dbReference type="GO" id="GO:0004674">
    <property type="term" value="F:protein serine/threonine kinase activity"/>
    <property type="evidence" value="ECO:0007669"/>
    <property type="project" value="UniProtKB-KW"/>
</dbReference>
<evidence type="ECO:0000256" key="3">
    <source>
        <dbReference type="ARBA" id="ARBA00022777"/>
    </source>
</evidence>
<dbReference type="InterPro" id="IPR011009">
    <property type="entry name" value="Kinase-like_dom_sf"/>
</dbReference>
<dbReference type="Pfam" id="PF17874">
    <property type="entry name" value="TPR_MalT"/>
    <property type="match status" value="1"/>
</dbReference>
<feature type="region of interest" description="Disordered" evidence="6">
    <location>
        <begin position="1"/>
        <end position="29"/>
    </location>
</feature>
<dbReference type="AlphaFoldDB" id="A0A841HUT7"/>
<dbReference type="Pfam" id="PF00069">
    <property type="entry name" value="Pkinase"/>
    <property type="match status" value="1"/>
</dbReference>
<dbReference type="GO" id="GO:0005524">
    <property type="term" value="F:ATP binding"/>
    <property type="evidence" value="ECO:0007669"/>
    <property type="project" value="UniProtKB-UniRule"/>
</dbReference>
<dbReference type="InterPro" id="IPR019734">
    <property type="entry name" value="TPR_rpt"/>
</dbReference>
<evidence type="ECO:0000256" key="6">
    <source>
        <dbReference type="SAM" id="MobiDB-lite"/>
    </source>
</evidence>
<protein>
    <submittedName>
        <fullName evidence="9">Serine/threonine protein kinase</fullName>
    </submittedName>
</protein>
<evidence type="ECO:0000256" key="1">
    <source>
        <dbReference type="ARBA" id="ARBA00022679"/>
    </source>
</evidence>
<keyword evidence="3 9" id="KW-0418">Kinase</keyword>
<evidence type="ECO:0000313" key="10">
    <source>
        <dbReference type="Proteomes" id="UP000588068"/>
    </source>
</evidence>
<evidence type="ECO:0000313" key="9">
    <source>
        <dbReference type="EMBL" id="MBB6096019.1"/>
    </source>
</evidence>
<dbReference type="SMART" id="SM00028">
    <property type="entry name" value="TPR"/>
    <property type="match status" value="8"/>
</dbReference>
<dbReference type="SUPFAM" id="SSF56112">
    <property type="entry name" value="Protein kinase-like (PK-like)"/>
    <property type="match status" value="1"/>
</dbReference>
<keyword evidence="7" id="KW-1133">Transmembrane helix</keyword>
<evidence type="ECO:0000256" key="7">
    <source>
        <dbReference type="SAM" id="Phobius"/>
    </source>
</evidence>
<dbReference type="Pfam" id="PF13374">
    <property type="entry name" value="TPR_10"/>
    <property type="match status" value="2"/>
</dbReference>
<keyword evidence="1" id="KW-0808">Transferase</keyword>
<feature type="transmembrane region" description="Helical" evidence="7">
    <location>
        <begin position="438"/>
        <end position="459"/>
    </location>
</feature>
<dbReference type="PROSITE" id="PS50011">
    <property type="entry name" value="PROTEIN_KINASE_DOM"/>
    <property type="match status" value="1"/>
</dbReference>
<keyword evidence="7" id="KW-0472">Membrane</keyword>
<keyword evidence="7" id="KW-0812">Transmembrane</keyword>
<sequence length="943" mass="104628">MSSGMNSAAEGPVNGDTPPSEKTGENRSISERWDRLQHLFETAIALPPGEWPAFVEREVPDDPELRTELLELLKYDPGDHTSPLTHALGAALNITSRDRRRQLVGKVVANYRLKQVIGHGGTGTVYLGERADRQYSAQVAIKIVDGAAVYDTLGQRVRAERQILASLNHPNIARLLDAGEIDDGRPYLVMEYVHGQPLDRFCDDPKVRLDLRGRLELFIQICAAVQYAHQNLVVHRDLKPANILVTAGGDPKLLDFGVAKLLDAGSAGATLALTRLSDRLLTPEYASPEQILGRTVTTSSDVYGLGVVLYELLTGLRPYVVPAQATQLQLEGLICVSDPLRPSSAVRRVIDAGDSAAQSSLVDIANCRHLTPERLAHRLEGDLDAIVMRALRKEPNSRYGSVEQFAEDIRRFLNNEPVQARQGNWIYYSQRFARRNSLAVAAASVFILFLATFGIVMSVQRQHIAEERDRATAESERAERVSDFMLRVFTAADPFENNGEVLTASQLLDRAAGTIQSELNEQPEVRARLLEAIGRAYRRQSQPERAVTFLQESLRVRRQAGVAETAQTGQLFTELAIALRNAGRFAESDRAFQDALRIAQQSGSENPLVQSRLLVDLGRLEMFRSNVDAAQKHFSDALRITRQALGPRNQDVGEILLEMANILSWRDDLDGAEAAAREALSIYRELVHPQHPDSVMASIRLAGVLLLKGQTTEAGTLYEGAINMQRVLYGPNSSQVADSLDSLAQVRLAQNNLKDAEQLTRDAIAINKEARGDNFYMTGYLQTSLAQILSRQGRYAEAEAPLRAALDLYGRTLPPDHQYVAAAEYVLGEVLLATNQLSDAEAVLTASMNRWRRTDAPAWRAARSASALGEALYREGHIQDAEKYLLMGYRELSTENSADKTTRQKARDRVTRFYTERGEPDKLRQLLITMEPSTTTVRDTRNN</sequence>
<reference evidence="9 10" key="1">
    <citation type="submission" date="2020-08" db="EMBL/GenBank/DDBJ databases">
        <title>Genomic Encyclopedia of Type Strains, Phase IV (KMG-IV): sequencing the most valuable type-strain genomes for metagenomic binning, comparative biology and taxonomic classification.</title>
        <authorList>
            <person name="Goeker M."/>
        </authorList>
    </citation>
    <scope>NUCLEOTIDE SEQUENCE [LARGE SCALE GENOMIC DNA]</scope>
    <source>
        <strain evidence="9 10">DSM 26723</strain>
    </source>
</reference>
<dbReference type="InterPro" id="IPR000719">
    <property type="entry name" value="Prot_kinase_dom"/>
</dbReference>
<dbReference type="PROSITE" id="PS00107">
    <property type="entry name" value="PROTEIN_KINASE_ATP"/>
    <property type="match status" value="1"/>
</dbReference>
<keyword evidence="10" id="KW-1185">Reference proteome</keyword>
<dbReference type="SMART" id="SM00220">
    <property type="entry name" value="S_TKc"/>
    <property type="match status" value="1"/>
</dbReference>
<keyword evidence="9" id="KW-0723">Serine/threonine-protein kinase</keyword>
<gene>
    <name evidence="9" type="ORF">HNQ60_004910</name>
</gene>
<keyword evidence="2 5" id="KW-0547">Nucleotide-binding</keyword>
<dbReference type="Proteomes" id="UP000588068">
    <property type="component" value="Unassembled WGS sequence"/>
</dbReference>
<evidence type="ECO:0000256" key="5">
    <source>
        <dbReference type="PROSITE-ProRule" id="PRU10141"/>
    </source>
</evidence>
<evidence type="ECO:0000256" key="2">
    <source>
        <dbReference type="ARBA" id="ARBA00022741"/>
    </source>
</evidence>
<feature type="binding site" evidence="5">
    <location>
        <position position="142"/>
    </location>
    <ligand>
        <name>ATP</name>
        <dbReference type="ChEBI" id="CHEBI:30616"/>
    </ligand>
</feature>
<evidence type="ECO:0000256" key="4">
    <source>
        <dbReference type="ARBA" id="ARBA00022840"/>
    </source>
</evidence>
<evidence type="ECO:0000259" key="8">
    <source>
        <dbReference type="PROSITE" id="PS50011"/>
    </source>
</evidence>
<dbReference type="SUPFAM" id="SSF48452">
    <property type="entry name" value="TPR-like"/>
    <property type="match status" value="3"/>
</dbReference>
<dbReference type="Gene3D" id="1.10.510.10">
    <property type="entry name" value="Transferase(Phosphotransferase) domain 1"/>
    <property type="match status" value="1"/>
</dbReference>
<feature type="domain" description="Protein kinase" evidence="8">
    <location>
        <begin position="111"/>
        <end position="413"/>
    </location>
</feature>
<comment type="caution">
    <text evidence="9">The sequence shown here is derived from an EMBL/GenBank/DDBJ whole genome shotgun (WGS) entry which is preliminary data.</text>
</comment>
<dbReference type="PROSITE" id="PS00108">
    <property type="entry name" value="PROTEIN_KINASE_ST"/>
    <property type="match status" value="1"/>
</dbReference>
<dbReference type="InterPro" id="IPR041617">
    <property type="entry name" value="TPR_MalT"/>
</dbReference>
<dbReference type="Gene3D" id="3.30.200.20">
    <property type="entry name" value="Phosphorylase Kinase, domain 1"/>
    <property type="match status" value="1"/>
</dbReference>
<dbReference type="CDD" id="cd14014">
    <property type="entry name" value="STKc_PknB_like"/>
    <property type="match status" value="1"/>
</dbReference>
<dbReference type="PANTHER" id="PTHR43289">
    <property type="entry name" value="MITOGEN-ACTIVATED PROTEIN KINASE KINASE KINASE 20-RELATED"/>
    <property type="match status" value="1"/>
</dbReference>
<dbReference type="Gene3D" id="1.25.40.10">
    <property type="entry name" value="Tetratricopeptide repeat domain"/>
    <property type="match status" value="2"/>
</dbReference>
<dbReference type="EMBL" id="JACHHZ010000006">
    <property type="protein sequence ID" value="MBB6096019.1"/>
    <property type="molecule type" value="Genomic_DNA"/>
</dbReference>
<organism evidence="9 10">
    <name type="scientific">Povalibacter uvarum</name>
    <dbReference type="NCBI Taxonomy" id="732238"/>
    <lineage>
        <taxon>Bacteria</taxon>
        <taxon>Pseudomonadati</taxon>
        <taxon>Pseudomonadota</taxon>
        <taxon>Gammaproteobacteria</taxon>
        <taxon>Steroidobacterales</taxon>
        <taxon>Steroidobacteraceae</taxon>
        <taxon>Povalibacter</taxon>
    </lineage>
</organism>
<accession>A0A841HUT7</accession>